<evidence type="ECO:0000313" key="1">
    <source>
        <dbReference type="EMBL" id="KAF2790725.1"/>
    </source>
</evidence>
<keyword evidence="2" id="KW-1185">Reference proteome</keyword>
<dbReference type="OrthoDB" id="3799620at2759"/>
<dbReference type="Proteomes" id="UP000799757">
    <property type="component" value="Unassembled WGS sequence"/>
</dbReference>
<sequence length="320" mass="35691">MVPKQDSSPNSNTAVKDEHGALVSDTLTLSQAHESVSPFSKLPRELRDYIYDELWKDTPCLQSRRSGSTTVAVYKVKGAESFDRRAQDLPIWLLTSKLILEEAMEQFHRCSEWSTRAGVYGQSGLFMPRSLLIPTTASMLSLPTVYLGTRNVGEPILEKEIMIWEPSAAWITSTLDRRIPSNTAKTLWLVPHNVQTLRINLVCGMMWPAHWCSHCNIVDPEACDFSELRGLVASCPKLEKLVVTAPEDLGGELVSVVVSAISEEVRKWGDEYIGGEFKRSKVNLPASQTQPLGEELVWQFEYTKGRALGLKGRGGTTLHC</sequence>
<gene>
    <name evidence="1" type="ORF">K505DRAFT_327376</name>
</gene>
<name>A0A6A6X3M2_9PLEO</name>
<dbReference type="EMBL" id="MU002058">
    <property type="protein sequence ID" value="KAF2790725.1"/>
    <property type="molecule type" value="Genomic_DNA"/>
</dbReference>
<reference evidence="1" key="1">
    <citation type="journal article" date="2020" name="Stud. Mycol.">
        <title>101 Dothideomycetes genomes: a test case for predicting lifestyles and emergence of pathogens.</title>
        <authorList>
            <person name="Haridas S."/>
            <person name="Albert R."/>
            <person name="Binder M."/>
            <person name="Bloem J."/>
            <person name="Labutti K."/>
            <person name="Salamov A."/>
            <person name="Andreopoulos B."/>
            <person name="Baker S."/>
            <person name="Barry K."/>
            <person name="Bills G."/>
            <person name="Bluhm B."/>
            <person name="Cannon C."/>
            <person name="Castanera R."/>
            <person name="Culley D."/>
            <person name="Daum C."/>
            <person name="Ezra D."/>
            <person name="Gonzalez J."/>
            <person name="Henrissat B."/>
            <person name="Kuo A."/>
            <person name="Liang C."/>
            <person name="Lipzen A."/>
            <person name="Lutzoni F."/>
            <person name="Magnuson J."/>
            <person name="Mondo S."/>
            <person name="Nolan M."/>
            <person name="Ohm R."/>
            <person name="Pangilinan J."/>
            <person name="Park H.-J."/>
            <person name="Ramirez L."/>
            <person name="Alfaro M."/>
            <person name="Sun H."/>
            <person name="Tritt A."/>
            <person name="Yoshinaga Y."/>
            <person name="Zwiers L.-H."/>
            <person name="Turgeon B."/>
            <person name="Goodwin S."/>
            <person name="Spatafora J."/>
            <person name="Crous P."/>
            <person name="Grigoriev I."/>
        </authorList>
    </citation>
    <scope>NUCLEOTIDE SEQUENCE</scope>
    <source>
        <strain evidence="1">CBS 109.77</strain>
    </source>
</reference>
<dbReference type="AlphaFoldDB" id="A0A6A6X3M2"/>
<organism evidence="1 2">
    <name type="scientific">Melanomma pulvis-pyrius CBS 109.77</name>
    <dbReference type="NCBI Taxonomy" id="1314802"/>
    <lineage>
        <taxon>Eukaryota</taxon>
        <taxon>Fungi</taxon>
        <taxon>Dikarya</taxon>
        <taxon>Ascomycota</taxon>
        <taxon>Pezizomycotina</taxon>
        <taxon>Dothideomycetes</taxon>
        <taxon>Pleosporomycetidae</taxon>
        <taxon>Pleosporales</taxon>
        <taxon>Melanommataceae</taxon>
        <taxon>Melanomma</taxon>
    </lineage>
</organism>
<evidence type="ECO:0000313" key="2">
    <source>
        <dbReference type="Proteomes" id="UP000799757"/>
    </source>
</evidence>
<proteinExistence type="predicted"/>
<protein>
    <submittedName>
        <fullName evidence="1">Uncharacterized protein</fullName>
    </submittedName>
</protein>
<accession>A0A6A6X3M2</accession>